<dbReference type="GO" id="GO:0005886">
    <property type="term" value="C:plasma membrane"/>
    <property type="evidence" value="ECO:0007669"/>
    <property type="project" value="UniProtKB-UniRule"/>
</dbReference>
<keyword evidence="6 7" id="KW-0961">Cell wall biogenesis/degradation</keyword>
<evidence type="ECO:0000256" key="5">
    <source>
        <dbReference type="ARBA" id="ARBA00023239"/>
    </source>
</evidence>
<dbReference type="Gene3D" id="3.30.160.60">
    <property type="entry name" value="Classic Zinc Finger"/>
    <property type="match status" value="1"/>
</dbReference>
<dbReference type="NCBIfam" id="TIGR00247">
    <property type="entry name" value="endolytic transglycosylase MltG"/>
    <property type="match status" value="1"/>
</dbReference>
<dbReference type="GO" id="GO:0009252">
    <property type="term" value="P:peptidoglycan biosynthetic process"/>
    <property type="evidence" value="ECO:0007669"/>
    <property type="project" value="UniProtKB-UniRule"/>
</dbReference>
<sequence length="351" mass="40690">MKKIILLLVLAVLGVGVYIAYPYIKAYQIKDKATHVEEYESNRITFKKGMSINELAHLLQEEKIIENADDLILLAEMKQQADLVLEIEELVVEKEKWKTYNDLLNNVIVQNGSEMNTVDVQYNNVKSIEDVAGKLTRNIELDSAELADFLLDPETRNSLGFTELSYPTFFIPVKFEVYKDISKEEMLEKLKDYYKSFWNEERKAKAAALGYSQSEITILASIVYEEQKVKFDEQPKIAGLYLNRLKKGWLLQADPTVKYAIGDPSIKRLLYKHLEYESPYNTYLYTGLPPGPISFPEAQTIDAVLNYEDHEYMYMCAKPEYSGYHNFSKTLNQHNVYAKAYQKWLDQEGIQ</sequence>
<dbReference type="AlphaFoldDB" id="A0A916JKY6"/>
<dbReference type="PANTHER" id="PTHR30518:SF2">
    <property type="entry name" value="ENDOLYTIC MUREIN TRANSGLYCOSYLASE"/>
    <property type="match status" value="1"/>
</dbReference>
<keyword evidence="2 7" id="KW-0812">Transmembrane</keyword>
<comment type="catalytic activity">
    <reaction evidence="7">
        <text>a peptidoglycan chain = a peptidoglycan chain with N-acetyl-1,6-anhydromuramyl-[peptide] at the reducing end + a peptidoglycan chain with N-acetylglucosamine at the non-reducing end.</text>
        <dbReference type="EC" id="4.2.2.29"/>
    </reaction>
</comment>
<dbReference type="PANTHER" id="PTHR30518">
    <property type="entry name" value="ENDOLYTIC MUREIN TRANSGLYCOSYLASE"/>
    <property type="match status" value="1"/>
</dbReference>
<feature type="site" description="Important for catalytic activity" evidence="7">
    <location>
        <position position="226"/>
    </location>
</feature>
<evidence type="ECO:0000313" key="9">
    <source>
        <dbReference type="Proteomes" id="UP000683507"/>
    </source>
</evidence>
<dbReference type="EC" id="4.2.2.29" evidence="7"/>
<name>A0A916JKY6_9FLAO</name>
<dbReference type="GO" id="GO:0008932">
    <property type="term" value="F:lytic endotransglycosylase activity"/>
    <property type="evidence" value="ECO:0007669"/>
    <property type="project" value="UniProtKB-UniRule"/>
</dbReference>
<keyword evidence="9" id="KW-1185">Reference proteome</keyword>
<protein>
    <recommendedName>
        <fullName evidence="7">Endolytic murein transglycosylase</fullName>
        <ecNumber evidence="7">4.2.2.29</ecNumber>
    </recommendedName>
    <alternativeName>
        <fullName evidence="7">Peptidoglycan lytic transglycosylase</fullName>
    </alternativeName>
    <alternativeName>
        <fullName evidence="7">Peptidoglycan polymerization terminase</fullName>
    </alternativeName>
</protein>
<comment type="similarity">
    <text evidence="7">Belongs to the transglycosylase MltG family.</text>
</comment>
<keyword evidence="4 7" id="KW-0472">Membrane</keyword>
<reference evidence="8" key="1">
    <citation type="submission" date="2021-04" db="EMBL/GenBank/DDBJ databases">
        <authorList>
            <person name="Rodrigo-Torres L."/>
            <person name="Arahal R. D."/>
            <person name="Lucena T."/>
        </authorList>
    </citation>
    <scope>NUCLEOTIDE SEQUENCE</scope>
    <source>
        <strain evidence="8">AS29M-1</strain>
    </source>
</reference>
<dbReference type="HAMAP" id="MF_02065">
    <property type="entry name" value="MltG"/>
    <property type="match status" value="1"/>
</dbReference>
<organism evidence="8 9">
    <name type="scientific">Parvicella tangerina</name>
    <dbReference type="NCBI Taxonomy" id="2829795"/>
    <lineage>
        <taxon>Bacteria</taxon>
        <taxon>Pseudomonadati</taxon>
        <taxon>Bacteroidota</taxon>
        <taxon>Flavobacteriia</taxon>
        <taxon>Flavobacteriales</taxon>
        <taxon>Parvicellaceae</taxon>
        <taxon>Parvicella</taxon>
    </lineage>
</organism>
<dbReference type="KEGG" id="ptan:CRYO30217_00995"/>
<dbReference type="Proteomes" id="UP000683507">
    <property type="component" value="Chromosome"/>
</dbReference>
<dbReference type="InterPro" id="IPR003770">
    <property type="entry name" value="MLTG-like"/>
</dbReference>
<dbReference type="EMBL" id="OU015584">
    <property type="protein sequence ID" value="CAG5079637.1"/>
    <property type="molecule type" value="Genomic_DNA"/>
</dbReference>
<keyword evidence="5 7" id="KW-0456">Lyase</keyword>
<comment type="function">
    <text evidence="7">Functions as a peptidoglycan terminase that cleaves nascent peptidoglycan strands endolytically to terminate their elongation.</text>
</comment>
<keyword evidence="1 7" id="KW-1003">Cell membrane</keyword>
<accession>A0A916JKY6</accession>
<dbReference type="RefSeq" id="WP_258541215.1">
    <property type="nucleotide sequence ID" value="NZ_OU015584.1"/>
</dbReference>
<evidence type="ECO:0000256" key="3">
    <source>
        <dbReference type="ARBA" id="ARBA00022989"/>
    </source>
</evidence>
<proteinExistence type="inferred from homology"/>
<evidence type="ECO:0000256" key="7">
    <source>
        <dbReference type="HAMAP-Rule" id="MF_02065"/>
    </source>
</evidence>
<evidence type="ECO:0000256" key="1">
    <source>
        <dbReference type="ARBA" id="ARBA00022475"/>
    </source>
</evidence>
<dbReference type="GO" id="GO:0071555">
    <property type="term" value="P:cell wall organization"/>
    <property type="evidence" value="ECO:0007669"/>
    <property type="project" value="UniProtKB-KW"/>
</dbReference>
<gene>
    <name evidence="7 8" type="primary">mltG</name>
    <name evidence="8" type="ORF">CRYO30217_00995</name>
</gene>
<evidence type="ECO:0000256" key="2">
    <source>
        <dbReference type="ARBA" id="ARBA00022692"/>
    </source>
</evidence>
<evidence type="ECO:0000256" key="6">
    <source>
        <dbReference type="ARBA" id="ARBA00023316"/>
    </source>
</evidence>
<keyword evidence="3 7" id="KW-1133">Transmembrane helix</keyword>
<evidence type="ECO:0000256" key="4">
    <source>
        <dbReference type="ARBA" id="ARBA00023136"/>
    </source>
</evidence>
<evidence type="ECO:0000313" key="8">
    <source>
        <dbReference type="EMBL" id="CAG5079637.1"/>
    </source>
</evidence>
<dbReference type="Pfam" id="PF02618">
    <property type="entry name" value="YceG"/>
    <property type="match status" value="1"/>
</dbReference>